<dbReference type="AlphaFoldDB" id="A0AAD8IJQ4"/>
<feature type="compositionally biased region" description="Pro residues" evidence="1">
    <location>
        <begin position="47"/>
        <end position="86"/>
    </location>
</feature>
<accession>A0AAD8IJQ4</accession>
<proteinExistence type="predicted"/>
<feature type="chain" id="PRO_5041906046" evidence="3">
    <location>
        <begin position="28"/>
        <end position="142"/>
    </location>
</feature>
<gene>
    <name evidence="4" type="ORF">POM88_015183</name>
</gene>
<dbReference type="PANTHER" id="PTHR37702:SF1">
    <property type="entry name" value="HYDROXYPROLINE-RICH GLYCOPROTEIN FAMILY PROTEIN"/>
    <property type="match status" value="1"/>
</dbReference>
<keyword evidence="5" id="KW-1185">Reference proteome</keyword>
<sequence>MTSTYKNIVTTFIFLSIILNSPTTITSQECPYPCYPSPPIGGGTSPPSNPTPPGSNFPPPGPFGNPPPTGFLPNGPPPPYYLNNNAPPPPNQMVPWFPYYFRKPPHESDQSSSSSPSAHVSGWTAVIIPISHLLVFSYVFLF</sequence>
<dbReference type="Proteomes" id="UP001237642">
    <property type="component" value="Unassembled WGS sequence"/>
</dbReference>
<dbReference type="PANTHER" id="PTHR37702">
    <property type="entry name" value="PROLINE-RICH FAMILY PROTEIN"/>
    <property type="match status" value="1"/>
</dbReference>
<feature type="region of interest" description="Disordered" evidence="1">
    <location>
        <begin position="36"/>
        <end position="86"/>
    </location>
</feature>
<keyword evidence="3" id="KW-0732">Signal</keyword>
<keyword evidence="2" id="KW-1133">Transmembrane helix</keyword>
<evidence type="ECO:0000313" key="4">
    <source>
        <dbReference type="EMBL" id="KAK1387005.1"/>
    </source>
</evidence>
<evidence type="ECO:0000256" key="3">
    <source>
        <dbReference type="SAM" id="SignalP"/>
    </source>
</evidence>
<keyword evidence="2" id="KW-0812">Transmembrane</keyword>
<keyword evidence="2" id="KW-0472">Membrane</keyword>
<comment type="caution">
    <text evidence="4">The sequence shown here is derived from an EMBL/GenBank/DDBJ whole genome shotgun (WGS) entry which is preliminary data.</text>
</comment>
<feature type="signal peptide" evidence="3">
    <location>
        <begin position="1"/>
        <end position="27"/>
    </location>
</feature>
<organism evidence="4 5">
    <name type="scientific">Heracleum sosnowskyi</name>
    <dbReference type="NCBI Taxonomy" id="360622"/>
    <lineage>
        <taxon>Eukaryota</taxon>
        <taxon>Viridiplantae</taxon>
        <taxon>Streptophyta</taxon>
        <taxon>Embryophyta</taxon>
        <taxon>Tracheophyta</taxon>
        <taxon>Spermatophyta</taxon>
        <taxon>Magnoliopsida</taxon>
        <taxon>eudicotyledons</taxon>
        <taxon>Gunneridae</taxon>
        <taxon>Pentapetalae</taxon>
        <taxon>asterids</taxon>
        <taxon>campanulids</taxon>
        <taxon>Apiales</taxon>
        <taxon>Apiaceae</taxon>
        <taxon>Apioideae</taxon>
        <taxon>apioid superclade</taxon>
        <taxon>Tordylieae</taxon>
        <taxon>Tordyliinae</taxon>
        <taxon>Heracleum</taxon>
    </lineage>
</organism>
<reference evidence="4" key="2">
    <citation type="submission" date="2023-05" db="EMBL/GenBank/DDBJ databases">
        <authorList>
            <person name="Schelkunov M.I."/>
        </authorList>
    </citation>
    <scope>NUCLEOTIDE SEQUENCE</scope>
    <source>
        <strain evidence="4">Hsosn_3</strain>
        <tissue evidence="4">Leaf</tissue>
    </source>
</reference>
<evidence type="ECO:0000256" key="1">
    <source>
        <dbReference type="SAM" id="MobiDB-lite"/>
    </source>
</evidence>
<dbReference type="EMBL" id="JAUIZM010000004">
    <property type="protein sequence ID" value="KAK1387005.1"/>
    <property type="molecule type" value="Genomic_DNA"/>
</dbReference>
<evidence type="ECO:0000313" key="5">
    <source>
        <dbReference type="Proteomes" id="UP001237642"/>
    </source>
</evidence>
<feature type="transmembrane region" description="Helical" evidence="2">
    <location>
        <begin position="120"/>
        <end position="141"/>
    </location>
</feature>
<reference evidence="4" key="1">
    <citation type="submission" date="2023-02" db="EMBL/GenBank/DDBJ databases">
        <title>Genome of toxic invasive species Heracleum sosnowskyi carries increased number of genes despite the absence of recent whole-genome duplications.</title>
        <authorList>
            <person name="Schelkunov M."/>
            <person name="Shtratnikova V."/>
            <person name="Makarenko M."/>
            <person name="Klepikova A."/>
            <person name="Omelchenko D."/>
            <person name="Novikova G."/>
            <person name="Obukhova E."/>
            <person name="Bogdanov V."/>
            <person name="Penin A."/>
            <person name="Logacheva M."/>
        </authorList>
    </citation>
    <scope>NUCLEOTIDE SEQUENCE</scope>
    <source>
        <strain evidence="4">Hsosn_3</strain>
        <tissue evidence="4">Leaf</tissue>
    </source>
</reference>
<evidence type="ECO:0000256" key="2">
    <source>
        <dbReference type="SAM" id="Phobius"/>
    </source>
</evidence>
<protein>
    <submittedName>
        <fullName evidence="4">Hydroxyproline-rich glycoprotein</fullName>
    </submittedName>
</protein>
<name>A0AAD8IJQ4_9APIA</name>